<evidence type="ECO:0000259" key="14">
    <source>
        <dbReference type="PROSITE" id="PS50112"/>
    </source>
</evidence>
<organism evidence="16 17">
    <name type="scientific">Exobacillus caeni</name>
    <dbReference type="NCBI Taxonomy" id="2574798"/>
    <lineage>
        <taxon>Bacteria</taxon>
        <taxon>Bacillati</taxon>
        <taxon>Bacillota</taxon>
        <taxon>Bacilli</taxon>
        <taxon>Bacillales</taxon>
        <taxon>Guptibacillaceae</taxon>
        <taxon>Exobacillus</taxon>
    </lineage>
</organism>
<evidence type="ECO:0000256" key="7">
    <source>
        <dbReference type="ARBA" id="ARBA00022741"/>
    </source>
</evidence>
<dbReference type="AlphaFoldDB" id="A0A5R9FAB8"/>
<keyword evidence="5" id="KW-0597">Phosphoprotein</keyword>
<dbReference type="Proteomes" id="UP000308230">
    <property type="component" value="Unassembled WGS sequence"/>
</dbReference>
<feature type="domain" description="HAMP" evidence="15">
    <location>
        <begin position="71"/>
        <end position="123"/>
    </location>
</feature>
<comment type="subcellular location">
    <subcellularLocation>
        <location evidence="2">Cell membrane</location>
        <topology evidence="2">Multi-pass membrane protein</topology>
    </subcellularLocation>
</comment>
<sequence length="471" mass="53610">MRKFRFRFLNSLFILLFFVFIALIVIIGNLFESFVFKGSSENTLQTMWSTLVVTFLIGFLFTVYMSSRVSTQLTRPLEGALKVANELANGNFKARTYEYQMDETGQLSHALNILARNLQNMTSSYEMQQNRLMTLIENMDSGLILIDAKGYINLVNKHFKETFEVEADQWLNKVYHEAIPFTELSSIIEETFMIEKTVRKQISLPIGIEIKHFDVSGAPILVNGDKLTGVVFVFHDISEIKKLEQMRKDFVANVSHELKTPVTSLKGFAETLLDGAMENKAFREHFLKIILEESDRLQSLIQDLLDLSKLEQAHFSLDWQKVDVCQLAENSILIMKKRADEKNITIDFSSDENAVISADANRLKQVFLNLISNSINYTPPGGKIRITVTKQGETVKFKIADTGIGIDKEELPRIFERFYRVDKARSRNSGGTGLGLAIVKHIIEAHHASIKVESEPGEGTSFIITFLKERK</sequence>
<dbReference type="InterPro" id="IPR004358">
    <property type="entry name" value="Sig_transdc_His_kin-like_C"/>
</dbReference>
<dbReference type="PANTHER" id="PTHR45453:SF1">
    <property type="entry name" value="PHOSPHATE REGULON SENSOR PROTEIN PHOR"/>
    <property type="match status" value="1"/>
</dbReference>
<dbReference type="PANTHER" id="PTHR45453">
    <property type="entry name" value="PHOSPHATE REGULON SENSOR PROTEIN PHOR"/>
    <property type="match status" value="1"/>
</dbReference>
<evidence type="ECO:0000256" key="12">
    <source>
        <dbReference type="SAM" id="Phobius"/>
    </source>
</evidence>
<dbReference type="SMART" id="SM00387">
    <property type="entry name" value="HATPase_c"/>
    <property type="match status" value="1"/>
</dbReference>
<dbReference type="Pfam" id="PF00512">
    <property type="entry name" value="HisKA"/>
    <property type="match status" value="1"/>
</dbReference>
<dbReference type="GO" id="GO:0005886">
    <property type="term" value="C:plasma membrane"/>
    <property type="evidence" value="ECO:0007669"/>
    <property type="project" value="UniProtKB-SubCell"/>
</dbReference>
<dbReference type="GO" id="GO:0004721">
    <property type="term" value="F:phosphoprotein phosphatase activity"/>
    <property type="evidence" value="ECO:0007669"/>
    <property type="project" value="TreeGrafter"/>
</dbReference>
<evidence type="ECO:0000256" key="10">
    <source>
        <dbReference type="ARBA" id="ARBA00023012"/>
    </source>
</evidence>
<dbReference type="Pfam" id="PF02518">
    <property type="entry name" value="HATPase_c"/>
    <property type="match status" value="1"/>
</dbReference>
<keyword evidence="12" id="KW-1133">Transmembrane helix</keyword>
<keyword evidence="6" id="KW-0808">Transferase</keyword>
<dbReference type="GO" id="GO:0000155">
    <property type="term" value="F:phosphorelay sensor kinase activity"/>
    <property type="evidence" value="ECO:0007669"/>
    <property type="project" value="InterPro"/>
</dbReference>
<dbReference type="PROSITE" id="PS50109">
    <property type="entry name" value="HIS_KIN"/>
    <property type="match status" value="1"/>
</dbReference>
<proteinExistence type="predicted"/>
<dbReference type="InterPro" id="IPR036097">
    <property type="entry name" value="HisK_dim/P_sf"/>
</dbReference>
<feature type="domain" description="PAS" evidence="14">
    <location>
        <begin position="128"/>
        <end position="173"/>
    </location>
</feature>
<dbReference type="SMART" id="SM00304">
    <property type="entry name" value="HAMP"/>
    <property type="match status" value="1"/>
</dbReference>
<keyword evidence="11 12" id="KW-0472">Membrane</keyword>
<dbReference type="EC" id="2.7.13.3" evidence="3"/>
<keyword evidence="4" id="KW-1003">Cell membrane</keyword>
<evidence type="ECO:0000256" key="1">
    <source>
        <dbReference type="ARBA" id="ARBA00000085"/>
    </source>
</evidence>
<keyword evidence="9" id="KW-0067">ATP-binding</keyword>
<dbReference type="SMART" id="SM00388">
    <property type="entry name" value="HisKA"/>
    <property type="match status" value="1"/>
</dbReference>
<dbReference type="CDD" id="cd00082">
    <property type="entry name" value="HisKA"/>
    <property type="match status" value="1"/>
</dbReference>
<dbReference type="OrthoDB" id="9813151at2"/>
<dbReference type="GO" id="GO:0006355">
    <property type="term" value="P:regulation of DNA-templated transcription"/>
    <property type="evidence" value="ECO:0007669"/>
    <property type="project" value="InterPro"/>
</dbReference>
<dbReference type="NCBIfam" id="TIGR00229">
    <property type="entry name" value="sensory_box"/>
    <property type="match status" value="1"/>
</dbReference>
<dbReference type="CDD" id="cd00130">
    <property type="entry name" value="PAS"/>
    <property type="match status" value="1"/>
</dbReference>
<evidence type="ECO:0000259" key="13">
    <source>
        <dbReference type="PROSITE" id="PS50109"/>
    </source>
</evidence>
<keyword evidence="7" id="KW-0547">Nucleotide-binding</keyword>
<evidence type="ECO:0000256" key="2">
    <source>
        <dbReference type="ARBA" id="ARBA00004651"/>
    </source>
</evidence>
<dbReference type="Gene3D" id="1.10.287.130">
    <property type="match status" value="1"/>
</dbReference>
<reference evidence="16 17" key="1">
    <citation type="submission" date="2019-04" db="EMBL/GenBank/DDBJ databases">
        <title>Bacillus caeni sp. nov., a bacterium isolated from mangrove sediment.</title>
        <authorList>
            <person name="Huang H."/>
            <person name="Mo K."/>
            <person name="Hu Y."/>
        </authorList>
    </citation>
    <scope>NUCLEOTIDE SEQUENCE [LARGE SCALE GENOMIC DNA]</scope>
    <source>
        <strain evidence="16 17">HB172195</strain>
    </source>
</reference>
<evidence type="ECO:0000256" key="6">
    <source>
        <dbReference type="ARBA" id="ARBA00022679"/>
    </source>
</evidence>
<dbReference type="InterPro" id="IPR035965">
    <property type="entry name" value="PAS-like_dom_sf"/>
</dbReference>
<dbReference type="InterPro" id="IPR050351">
    <property type="entry name" value="BphY/WalK/GraS-like"/>
</dbReference>
<dbReference type="CDD" id="cd06225">
    <property type="entry name" value="HAMP"/>
    <property type="match status" value="1"/>
</dbReference>
<evidence type="ECO:0000256" key="3">
    <source>
        <dbReference type="ARBA" id="ARBA00012438"/>
    </source>
</evidence>
<dbReference type="PRINTS" id="PR00344">
    <property type="entry name" value="BCTRLSENSOR"/>
</dbReference>
<keyword evidence="17" id="KW-1185">Reference proteome</keyword>
<dbReference type="InterPro" id="IPR005467">
    <property type="entry name" value="His_kinase_dom"/>
</dbReference>
<dbReference type="Gene3D" id="6.10.340.10">
    <property type="match status" value="1"/>
</dbReference>
<dbReference type="InterPro" id="IPR036890">
    <property type="entry name" value="HATPase_C_sf"/>
</dbReference>
<dbReference type="SUPFAM" id="SSF158472">
    <property type="entry name" value="HAMP domain-like"/>
    <property type="match status" value="1"/>
</dbReference>
<dbReference type="Gene3D" id="3.30.450.20">
    <property type="entry name" value="PAS domain"/>
    <property type="match status" value="1"/>
</dbReference>
<feature type="transmembrane region" description="Helical" evidence="12">
    <location>
        <begin position="12"/>
        <end position="31"/>
    </location>
</feature>
<keyword evidence="8" id="KW-0418">Kinase</keyword>
<dbReference type="FunFam" id="1.10.287.130:FF:000001">
    <property type="entry name" value="Two-component sensor histidine kinase"/>
    <property type="match status" value="1"/>
</dbReference>
<dbReference type="EMBL" id="SWLG01000001">
    <property type="protein sequence ID" value="TLS39146.1"/>
    <property type="molecule type" value="Genomic_DNA"/>
</dbReference>
<evidence type="ECO:0000256" key="5">
    <source>
        <dbReference type="ARBA" id="ARBA00022553"/>
    </source>
</evidence>
<dbReference type="InterPro" id="IPR000014">
    <property type="entry name" value="PAS"/>
</dbReference>
<evidence type="ECO:0000259" key="15">
    <source>
        <dbReference type="PROSITE" id="PS50885"/>
    </source>
</evidence>
<dbReference type="InterPro" id="IPR003594">
    <property type="entry name" value="HATPase_dom"/>
</dbReference>
<feature type="domain" description="Histidine kinase" evidence="13">
    <location>
        <begin position="253"/>
        <end position="470"/>
    </location>
</feature>
<evidence type="ECO:0000256" key="9">
    <source>
        <dbReference type="ARBA" id="ARBA00022840"/>
    </source>
</evidence>
<dbReference type="SUPFAM" id="SSF47384">
    <property type="entry name" value="Homodimeric domain of signal transducing histidine kinase"/>
    <property type="match status" value="1"/>
</dbReference>
<keyword evidence="10" id="KW-0902">Two-component regulatory system</keyword>
<comment type="caution">
    <text evidence="16">The sequence shown here is derived from an EMBL/GenBank/DDBJ whole genome shotgun (WGS) entry which is preliminary data.</text>
</comment>
<evidence type="ECO:0000313" key="17">
    <source>
        <dbReference type="Proteomes" id="UP000308230"/>
    </source>
</evidence>
<evidence type="ECO:0000256" key="4">
    <source>
        <dbReference type="ARBA" id="ARBA00022475"/>
    </source>
</evidence>
<comment type="catalytic activity">
    <reaction evidence="1">
        <text>ATP + protein L-histidine = ADP + protein N-phospho-L-histidine.</text>
        <dbReference type="EC" id="2.7.13.3"/>
    </reaction>
</comment>
<name>A0A5R9FAB8_9BACL</name>
<dbReference type="GO" id="GO:0005524">
    <property type="term" value="F:ATP binding"/>
    <property type="evidence" value="ECO:0007669"/>
    <property type="project" value="UniProtKB-KW"/>
</dbReference>
<dbReference type="SMART" id="SM00091">
    <property type="entry name" value="PAS"/>
    <property type="match status" value="1"/>
</dbReference>
<dbReference type="RefSeq" id="WP_138122700.1">
    <property type="nucleotide sequence ID" value="NZ_SWLG01000001.1"/>
</dbReference>
<evidence type="ECO:0000313" key="16">
    <source>
        <dbReference type="EMBL" id="TLS39146.1"/>
    </source>
</evidence>
<dbReference type="Pfam" id="PF00989">
    <property type="entry name" value="PAS"/>
    <property type="match status" value="1"/>
</dbReference>
<evidence type="ECO:0000256" key="8">
    <source>
        <dbReference type="ARBA" id="ARBA00022777"/>
    </source>
</evidence>
<evidence type="ECO:0000256" key="11">
    <source>
        <dbReference type="ARBA" id="ARBA00023136"/>
    </source>
</evidence>
<dbReference type="Gene3D" id="3.30.565.10">
    <property type="entry name" value="Histidine kinase-like ATPase, C-terminal domain"/>
    <property type="match status" value="1"/>
</dbReference>
<dbReference type="FunFam" id="3.30.565.10:FF:000006">
    <property type="entry name" value="Sensor histidine kinase WalK"/>
    <property type="match status" value="1"/>
</dbReference>
<dbReference type="InterPro" id="IPR003660">
    <property type="entry name" value="HAMP_dom"/>
</dbReference>
<dbReference type="Pfam" id="PF00672">
    <property type="entry name" value="HAMP"/>
    <property type="match status" value="1"/>
</dbReference>
<dbReference type="InterPro" id="IPR013767">
    <property type="entry name" value="PAS_fold"/>
</dbReference>
<dbReference type="GO" id="GO:0016036">
    <property type="term" value="P:cellular response to phosphate starvation"/>
    <property type="evidence" value="ECO:0007669"/>
    <property type="project" value="TreeGrafter"/>
</dbReference>
<protein>
    <recommendedName>
        <fullName evidence="3">histidine kinase</fullName>
        <ecNumber evidence="3">2.7.13.3</ecNumber>
    </recommendedName>
</protein>
<dbReference type="CDD" id="cd00075">
    <property type="entry name" value="HATPase"/>
    <property type="match status" value="1"/>
</dbReference>
<gene>
    <name evidence="16" type="ORF">FCL54_02200</name>
</gene>
<accession>A0A5R9FAB8</accession>
<dbReference type="InterPro" id="IPR003661">
    <property type="entry name" value="HisK_dim/P_dom"/>
</dbReference>
<keyword evidence="12" id="KW-0812">Transmembrane</keyword>
<feature type="transmembrane region" description="Helical" evidence="12">
    <location>
        <begin position="46"/>
        <end position="65"/>
    </location>
</feature>
<dbReference type="PROSITE" id="PS50885">
    <property type="entry name" value="HAMP"/>
    <property type="match status" value="1"/>
</dbReference>
<dbReference type="PROSITE" id="PS50112">
    <property type="entry name" value="PAS"/>
    <property type="match status" value="1"/>
</dbReference>
<dbReference type="SUPFAM" id="SSF55874">
    <property type="entry name" value="ATPase domain of HSP90 chaperone/DNA topoisomerase II/histidine kinase"/>
    <property type="match status" value="1"/>
</dbReference>
<dbReference type="SUPFAM" id="SSF55785">
    <property type="entry name" value="PYP-like sensor domain (PAS domain)"/>
    <property type="match status" value="1"/>
</dbReference>
<dbReference type="NCBIfam" id="NF046044">
    <property type="entry name" value="PnpS"/>
    <property type="match status" value="1"/>
</dbReference>